<dbReference type="RefSeq" id="WP_380756704.1">
    <property type="nucleotide sequence ID" value="NZ_JBHSRF010000036.1"/>
</dbReference>
<reference evidence="5" key="1">
    <citation type="journal article" date="2019" name="Int. J. Syst. Evol. Microbiol.">
        <title>The Global Catalogue of Microorganisms (GCM) 10K type strain sequencing project: providing services to taxonomists for standard genome sequencing and annotation.</title>
        <authorList>
            <consortium name="The Broad Institute Genomics Platform"/>
            <consortium name="The Broad Institute Genome Sequencing Center for Infectious Disease"/>
            <person name="Wu L."/>
            <person name="Ma J."/>
        </authorList>
    </citation>
    <scope>NUCLEOTIDE SEQUENCE [LARGE SCALE GENOMIC DNA]</scope>
    <source>
        <strain evidence="5">JCM 30346</strain>
    </source>
</reference>
<dbReference type="SMART" id="SM00418">
    <property type="entry name" value="HTH_ARSR"/>
    <property type="match status" value="1"/>
</dbReference>
<dbReference type="InterPro" id="IPR036196">
    <property type="entry name" value="Ptyr_pPase_sf"/>
</dbReference>
<dbReference type="SMART" id="SM00226">
    <property type="entry name" value="LMWPc"/>
    <property type="match status" value="1"/>
</dbReference>
<dbReference type="Pfam" id="PF12840">
    <property type="entry name" value="HTH_20"/>
    <property type="match status" value="1"/>
</dbReference>
<keyword evidence="1" id="KW-0059">Arsenical resistance</keyword>
<dbReference type="InterPro" id="IPR036388">
    <property type="entry name" value="WH-like_DNA-bd_sf"/>
</dbReference>
<keyword evidence="5" id="KW-1185">Reference proteome</keyword>
<protein>
    <submittedName>
        <fullName evidence="4">Helix-turn-helix domain-containing protein</fullName>
    </submittedName>
</protein>
<dbReference type="EMBL" id="JBHSRF010000036">
    <property type="protein sequence ID" value="MFC6084059.1"/>
    <property type="molecule type" value="Genomic_DNA"/>
</dbReference>
<organism evidence="4 5">
    <name type="scientific">Sphaerisporangium aureirubrum</name>
    <dbReference type="NCBI Taxonomy" id="1544736"/>
    <lineage>
        <taxon>Bacteria</taxon>
        <taxon>Bacillati</taxon>
        <taxon>Actinomycetota</taxon>
        <taxon>Actinomycetes</taxon>
        <taxon>Streptosporangiales</taxon>
        <taxon>Streptosporangiaceae</taxon>
        <taxon>Sphaerisporangium</taxon>
    </lineage>
</organism>
<gene>
    <name evidence="4" type="ORF">ACFP1K_23055</name>
</gene>
<dbReference type="PANTHER" id="PTHR43428:SF1">
    <property type="entry name" value="ARSENATE REDUCTASE"/>
    <property type="match status" value="1"/>
</dbReference>
<dbReference type="Pfam" id="PF01451">
    <property type="entry name" value="LMWPc"/>
    <property type="match status" value="1"/>
</dbReference>
<dbReference type="Proteomes" id="UP001596137">
    <property type="component" value="Unassembled WGS sequence"/>
</dbReference>
<dbReference type="Gene3D" id="3.40.50.2300">
    <property type="match status" value="1"/>
</dbReference>
<dbReference type="Gene3D" id="1.10.10.10">
    <property type="entry name" value="Winged helix-like DNA-binding domain superfamily/Winged helix DNA-binding domain"/>
    <property type="match status" value="1"/>
</dbReference>
<name>A0ABW1NN06_9ACTN</name>
<evidence type="ECO:0000313" key="4">
    <source>
        <dbReference type="EMBL" id="MFC6084059.1"/>
    </source>
</evidence>
<dbReference type="PANTHER" id="PTHR43428">
    <property type="entry name" value="ARSENATE REDUCTASE"/>
    <property type="match status" value="1"/>
</dbReference>
<feature type="domain" description="Phosphotyrosine protein phosphatase I" evidence="2">
    <location>
        <begin position="97"/>
        <end position="220"/>
    </location>
</feature>
<dbReference type="SUPFAM" id="SSF46785">
    <property type="entry name" value="Winged helix' DNA-binding domain"/>
    <property type="match status" value="1"/>
</dbReference>
<dbReference type="InterPro" id="IPR001845">
    <property type="entry name" value="HTH_ArsR_DNA-bd_dom"/>
</dbReference>
<feature type="domain" description="HTH arsR-type" evidence="3">
    <location>
        <begin position="13"/>
        <end position="90"/>
    </location>
</feature>
<evidence type="ECO:0000256" key="1">
    <source>
        <dbReference type="ARBA" id="ARBA00022849"/>
    </source>
</evidence>
<evidence type="ECO:0000313" key="5">
    <source>
        <dbReference type="Proteomes" id="UP001596137"/>
    </source>
</evidence>
<sequence>MDDDPLSLRRRAALHHAMGDPARLAIVDALLISDLAPGELGAALGLPSNLMAHHLRVLTGAGLIEKVRSQADRRGVYVRLNPGALEGLRPSKTLTASRVVFVCTRNGARSPLAAAIWSTRSPIPVTSAGTHPGPRVHPRTLIAARRHGLPLEHHAPVGVTGIVTPGDLVVAVCDNAYRELGSAPRHAHWSVPDPGPVDTDEIFDEVVSLLTDRIDRLATFTTLP</sequence>
<dbReference type="InterPro" id="IPR023485">
    <property type="entry name" value="Ptyr_pPase"/>
</dbReference>
<comment type="caution">
    <text evidence="4">The sequence shown here is derived from an EMBL/GenBank/DDBJ whole genome shotgun (WGS) entry which is preliminary data.</text>
</comment>
<dbReference type="InterPro" id="IPR011991">
    <property type="entry name" value="ArsR-like_HTH"/>
</dbReference>
<evidence type="ECO:0000259" key="3">
    <source>
        <dbReference type="SMART" id="SM00418"/>
    </source>
</evidence>
<dbReference type="SUPFAM" id="SSF52788">
    <property type="entry name" value="Phosphotyrosine protein phosphatases I"/>
    <property type="match status" value="1"/>
</dbReference>
<dbReference type="CDD" id="cd00090">
    <property type="entry name" value="HTH_ARSR"/>
    <property type="match status" value="1"/>
</dbReference>
<dbReference type="InterPro" id="IPR036390">
    <property type="entry name" value="WH_DNA-bd_sf"/>
</dbReference>
<accession>A0ABW1NN06</accession>
<proteinExistence type="predicted"/>
<evidence type="ECO:0000259" key="2">
    <source>
        <dbReference type="SMART" id="SM00226"/>
    </source>
</evidence>